<evidence type="ECO:0000256" key="1">
    <source>
        <dbReference type="ARBA" id="ARBA00005194"/>
    </source>
</evidence>
<dbReference type="PRINTS" id="PR00081">
    <property type="entry name" value="GDHRDH"/>
</dbReference>
<evidence type="ECO:0000256" key="2">
    <source>
        <dbReference type="ARBA" id="ARBA00006484"/>
    </source>
</evidence>
<sequence length="246" mass="26659">MNFSGKASLITGASQGLGEAIATELARSGAEVILVDIQEEKLREVAGRIEQERGKASFYKADVSKMEQVQKTVEEVLQNHPKIDHLVNNAGINRDNLLVRMKEEEWNAVLAVNLNGIFNLSKAVIRHMMGNRFGRIVNISSVVGLMGNPGQTNYAASKAGVIGFTKALAREVASRGITVNAVAPGYIATPMTEKLPESIKKVFIDLIPIKRFGTPEEVAQAVKFLLSDEAAYITGQVISVNGGMYM</sequence>
<reference evidence="15 16" key="1">
    <citation type="journal article" date="2015" name="Microbiome">
        <title>Genomic resolution of linkages in carbon, nitrogen, and sulfur cycling among widespread estuary sediment bacteria.</title>
        <authorList>
            <person name="Baker B.J."/>
            <person name="Lazar C.S."/>
            <person name="Teske A.P."/>
            <person name="Dick G.J."/>
        </authorList>
    </citation>
    <scope>NUCLEOTIDE SEQUENCE [LARGE SCALE GENOMIC DNA]</scope>
    <source>
        <strain evidence="15">DG_54_3</strain>
    </source>
</reference>
<dbReference type="InterPro" id="IPR011284">
    <property type="entry name" value="3oxo_ACP_reduc"/>
</dbReference>
<feature type="binding site" evidence="12">
    <location>
        <position position="187"/>
    </location>
    <ligand>
        <name>NADP(+)</name>
        <dbReference type="ChEBI" id="CHEBI:58349"/>
    </ligand>
</feature>
<dbReference type="AlphaFoldDB" id="A0A0S7Y668"/>
<dbReference type="NCBIfam" id="NF005559">
    <property type="entry name" value="PRK07231.1"/>
    <property type="match status" value="1"/>
</dbReference>
<dbReference type="SMART" id="SM00822">
    <property type="entry name" value="PKS_KR"/>
    <property type="match status" value="1"/>
</dbReference>
<keyword evidence="4 13" id="KW-0444">Lipid biosynthesis</keyword>
<evidence type="ECO:0000256" key="11">
    <source>
        <dbReference type="PIRSR" id="PIRSR611284-1"/>
    </source>
</evidence>
<dbReference type="FunFam" id="3.40.50.720:FF:000037">
    <property type="entry name" value="3-oxoacyl-[acyl-carrier-protein] reductase FabG"/>
    <property type="match status" value="1"/>
</dbReference>
<comment type="function">
    <text evidence="13">Catalyzes the NADPH-dependent reduction of beta-ketoacyl-ACP substrates to beta-hydroxyacyl-ACP products, the first reductive step in the elongation cycle of fatty acid biosynthesis.</text>
</comment>
<comment type="pathway">
    <text evidence="1 13">Lipid metabolism; fatty acid biosynthesis.</text>
</comment>
<evidence type="ECO:0000256" key="8">
    <source>
        <dbReference type="ARBA" id="ARBA00023098"/>
    </source>
</evidence>
<dbReference type="CDD" id="cd05333">
    <property type="entry name" value="BKR_SDR_c"/>
    <property type="match status" value="1"/>
</dbReference>
<dbReference type="InterPro" id="IPR036291">
    <property type="entry name" value="NAD(P)-bd_dom_sf"/>
</dbReference>
<keyword evidence="5 13" id="KW-0276">Fatty acid metabolism</keyword>
<proteinExistence type="inferred from homology"/>
<evidence type="ECO:0000256" key="3">
    <source>
        <dbReference type="ARBA" id="ARBA00012948"/>
    </source>
</evidence>
<dbReference type="InterPro" id="IPR002347">
    <property type="entry name" value="SDR_fam"/>
</dbReference>
<comment type="caution">
    <text evidence="15">The sequence shown here is derived from an EMBL/GenBank/DDBJ whole genome shotgun (WGS) entry which is preliminary data.</text>
</comment>
<gene>
    <name evidence="15" type="ORF">AMJ44_00225</name>
</gene>
<evidence type="ECO:0000256" key="10">
    <source>
        <dbReference type="ARBA" id="ARBA00048508"/>
    </source>
</evidence>
<dbReference type="GO" id="GO:0004316">
    <property type="term" value="F:3-oxoacyl-[acyl-carrier-protein] reductase (NADPH) activity"/>
    <property type="evidence" value="ECO:0007669"/>
    <property type="project" value="UniProtKB-UniRule"/>
</dbReference>
<dbReference type="InterPro" id="IPR057326">
    <property type="entry name" value="KR_dom"/>
</dbReference>
<dbReference type="PATRIC" id="fig|1703775.3.peg.27"/>
<dbReference type="NCBIfam" id="NF004200">
    <property type="entry name" value="PRK05653.1-5"/>
    <property type="match status" value="1"/>
</dbReference>
<dbReference type="NCBIfam" id="TIGR01830">
    <property type="entry name" value="3oxo_ACP_reduc"/>
    <property type="match status" value="1"/>
</dbReference>
<dbReference type="Pfam" id="PF13561">
    <property type="entry name" value="adh_short_C2"/>
    <property type="match status" value="1"/>
</dbReference>
<evidence type="ECO:0000313" key="16">
    <source>
        <dbReference type="Proteomes" id="UP000051861"/>
    </source>
</evidence>
<evidence type="ECO:0000256" key="4">
    <source>
        <dbReference type="ARBA" id="ARBA00022516"/>
    </source>
</evidence>
<keyword evidence="7 13" id="KW-0560">Oxidoreductase</keyword>
<comment type="similarity">
    <text evidence="2 13">Belongs to the short-chain dehydrogenases/reductases (SDR) family.</text>
</comment>
<dbReference type="PRINTS" id="PR00080">
    <property type="entry name" value="SDRFAMILY"/>
</dbReference>
<dbReference type="NCBIfam" id="NF004199">
    <property type="entry name" value="PRK05653.1-4"/>
    <property type="match status" value="1"/>
</dbReference>
<comment type="catalytic activity">
    <reaction evidence="10 13">
        <text>a (3R)-hydroxyacyl-[ACP] + NADP(+) = a 3-oxoacyl-[ACP] + NADPH + H(+)</text>
        <dbReference type="Rhea" id="RHEA:17397"/>
        <dbReference type="Rhea" id="RHEA-COMP:9916"/>
        <dbReference type="Rhea" id="RHEA-COMP:9945"/>
        <dbReference type="ChEBI" id="CHEBI:15378"/>
        <dbReference type="ChEBI" id="CHEBI:57783"/>
        <dbReference type="ChEBI" id="CHEBI:58349"/>
        <dbReference type="ChEBI" id="CHEBI:78776"/>
        <dbReference type="ChEBI" id="CHEBI:78827"/>
        <dbReference type="EC" id="1.1.1.100"/>
    </reaction>
</comment>
<evidence type="ECO:0000256" key="13">
    <source>
        <dbReference type="RuleBase" id="RU366074"/>
    </source>
</evidence>
<dbReference type="Gene3D" id="3.40.50.720">
    <property type="entry name" value="NAD(P)-binding Rossmann-like Domain"/>
    <property type="match status" value="1"/>
</dbReference>
<evidence type="ECO:0000256" key="12">
    <source>
        <dbReference type="PIRSR" id="PIRSR611284-2"/>
    </source>
</evidence>
<dbReference type="GO" id="GO:0051287">
    <property type="term" value="F:NAD binding"/>
    <property type="evidence" value="ECO:0007669"/>
    <property type="project" value="UniProtKB-UniRule"/>
</dbReference>
<dbReference type="PANTHER" id="PTHR42879">
    <property type="entry name" value="3-OXOACYL-(ACYL-CARRIER-PROTEIN) REDUCTASE"/>
    <property type="match status" value="1"/>
</dbReference>
<comment type="subunit">
    <text evidence="13">Homotetramer.</text>
</comment>
<keyword evidence="6 12" id="KW-0521">NADP</keyword>
<dbReference type="PANTHER" id="PTHR42879:SF2">
    <property type="entry name" value="3-OXOACYL-[ACYL-CARRIER-PROTEIN] REDUCTASE FABG"/>
    <property type="match status" value="1"/>
</dbReference>
<dbReference type="EMBL" id="LIZX01000004">
    <property type="protein sequence ID" value="KPJ70182.1"/>
    <property type="molecule type" value="Genomic_DNA"/>
</dbReference>
<evidence type="ECO:0000256" key="7">
    <source>
        <dbReference type="ARBA" id="ARBA00023002"/>
    </source>
</evidence>
<feature type="binding site" evidence="12">
    <location>
        <begin position="154"/>
        <end position="158"/>
    </location>
    <ligand>
        <name>NADP(+)</name>
        <dbReference type="ChEBI" id="CHEBI:58349"/>
    </ligand>
</feature>
<accession>A0A0S7Y668</accession>
<organism evidence="15 16">
    <name type="scientific">candidate division WOR-1 bacterium DG_54_3</name>
    <dbReference type="NCBI Taxonomy" id="1703775"/>
    <lineage>
        <taxon>Bacteria</taxon>
        <taxon>Bacillati</taxon>
        <taxon>Saganbacteria</taxon>
    </lineage>
</organism>
<dbReference type="SUPFAM" id="SSF51735">
    <property type="entry name" value="NAD(P)-binding Rossmann-fold domains"/>
    <property type="match status" value="1"/>
</dbReference>
<feature type="active site" description="Proton acceptor" evidence="11">
    <location>
        <position position="154"/>
    </location>
</feature>
<name>A0A0S7Y668_UNCSA</name>
<dbReference type="NCBIfam" id="NF009466">
    <property type="entry name" value="PRK12826.1-2"/>
    <property type="match status" value="1"/>
</dbReference>
<protein>
    <recommendedName>
        <fullName evidence="3 13">3-oxoacyl-[acyl-carrier-protein] reductase</fullName>
        <ecNumber evidence="3 13">1.1.1.100</ecNumber>
    </recommendedName>
</protein>
<evidence type="ECO:0000256" key="9">
    <source>
        <dbReference type="ARBA" id="ARBA00023160"/>
    </source>
</evidence>
<evidence type="ECO:0000259" key="14">
    <source>
        <dbReference type="SMART" id="SM00822"/>
    </source>
</evidence>
<feature type="binding site" evidence="12">
    <location>
        <position position="89"/>
    </location>
    <ligand>
        <name>NADP(+)</name>
        <dbReference type="ChEBI" id="CHEBI:58349"/>
    </ligand>
</feature>
<dbReference type="EC" id="1.1.1.100" evidence="3 13"/>
<dbReference type="InterPro" id="IPR050259">
    <property type="entry name" value="SDR"/>
</dbReference>
<dbReference type="UniPathway" id="UPA00094"/>
<evidence type="ECO:0000256" key="6">
    <source>
        <dbReference type="ARBA" id="ARBA00022857"/>
    </source>
</evidence>
<evidence type="ECO:0000256" key="5">
    <source>
        <dbReference type="ARBA" id="ARBA00022832"/>
    </source>
</evidence>
<keyword evidence="8 13" id="KW-0443">Lipid metabolism</keyword>
<keyword evidence="9 13" id="KW-0275">Fatty acid biosynthesis</keyword>
<dbReference type="GO" id="GO:0006633">
    <property type="term" value="P:fatty acid biosynthetic process"/>
    <property type="evidence" value="ECO:0007669"/>
    <property type="project" value="UniProtKB-UniPathway"/>
</dbReference>
<dbReference type="Proteomes" id="UP000051861">
    <property type="component" value="Unassembled WGS sequence"/>
</dbReference>
<evidence type="ECO:0000313" key="15">
    <source>
        <dbReference type="EMBL" id="KPJ70182.1"/>
    </source>
</evidence>
<dbReference type="PROSITE" id="PS00061">
    <property type="entry name" value="ADH_SHORT"/>
    <property type="match status" value="1"/>
</dbReference>
<feature type="domain" description="Ketoreductase" evidence="14">
    <location>
        <begin position="6"/>
        <end position="190"/>
    </location>
</feature>
<dbReference type="InterPro" id="IPR020904">
    <property type="entry name" value="Sc_DH/Rdtase_CS"/>
</dbReference>
<dbReference type="NCBIfam" id="NF009464">
    <property type="entry name" value="PRK12824.1"/>
    <property type="match status" value="1"/>
</dbReference>